<dbReference type="Proteomes" id="UP000077701">
    <property type="component" value="Unassembled WGS sequence"/>
</dbReference>
<dbReference type="OrthoDB" id="3541030at2"/>
<sequence>MYHVLLDPIAEEQIAELPEEALRPLTELLALLEIAPWSGRPYNPANPKANMLTHAFGERGLATYIALDEQREVYLIRIEWP</sequence>
<proteinExistence type="predicted"/>
<protein>
    <submittedName>
        <fullName evidence="1">Uncharacterized protein</fullName>
    </submittedName>
</protein>
<keyword evidence="2" id="KW-1185">Reference proteome</keyword>
<reference evidence="1 2" key="1">
    <citation type="journal article" date="2016" name="Genome Announc.">
        <title>Draft Genome Sequence of Planomonospora sphaerica JCM9374, a Rare Actinomycete.</title>
        <authorList>
            <person name="Dohra H."/>
            <person name="Suzuki T."/>
            <person name="Inoue Y."/>
            <person name="Kodani S."/>
        </authorList>
    </citation>
    <scope>NUCLEOTIDE SEQUENCE [LARGE SCALE GENOMIC DNA]</scope>
    <source>
        <strain evidence="1 2">JCM 9374</strain>
    </source>
</reference>
<gene>
    <name evidence="1" type="ORF">PS9374_01896</name>
</gene>
<dbReference type="AlphaFoldDB" id="A0A171C7T8"/>
<dbReference type="RefSeq" id="WP_068896371.1">
    <property type="nucleotide sequence ID" value="NZ_BDCX01000004.1"/>
</dbReference>
<name>A0A171C7T8_9ACTN</name>
<evidence type="ECO:0000313" key="2">
    <source>
        <dbReference type="Proteomes" id="UP000077701"/>
    </source>
</evidence>
<comment type="caution">
    <text evidence="1">The sequence shown here is derived from an EMBL/GenBank/DDBJ whole genome shotgun (WGS) entry which is preliminary data.</text>
</comment>
<dbReference type="EMBL" id="BDCX01000004">
    <property type="protein sequence ID" value="GAT66249.1"/>
    <property type="molecule type" value="Genomic_DNA"/>
</dbReference>
<reference evidence="2" key="2">
    <citation type="submission" date="2016-04" db="EMBL/GenBank/DDBJ databases">
        <title>Planomonospora sphaerica JCM9374 whole genome shotgun sequence.</title>
        <authorList>
            <person name="Suzuki T."/>
            <person name="Dohra H."/>
            <person name="Kodani S."/>
        </authorList>
    </citation>
    <scope>NUCLEOTIDE SEQUENCE [LARGE SCALE GENOMIC DNA]</scope>
    <source>
        <strain evidence="2">JCM 9374</strain>
    </source>
</reference>
<accession>A0A171C7T8</accession>
<organism evidence="1 2">
    <name type="scientific">Planomonospora sphaerica</name>
    <dbReference type="NCBI Taxonomy" id="161355"/>
    <lineage>
        <taxon>Bacteria</taxon>
        <taxon>Bacillati</taxon>
        <taxon>Actinomycetota</taxon>
        <taxon>Actinomycetes</taxon>
        <taxon>Streptosporangiales</taxon>
        <taxon>Streptosporangiaceae</taxon>
        <taxon>Planomonospora</taxon>
    </lineage>
</organism>
<evidence type="ECO:0000313" key="1">
    <source>
        <dbReference type="EMBL" id="GAT66249.1"/>
    </source>
</evidence>